<dbReference type="PROSITE" id="PS51257">
    <property type="entry name" value="PROKAR_LIPOPROTEIN"/>
    <property type="match status" value="1"/>
</dbReference>
<evidence type="ECO:0000313" key="3">
    <source>
        <dbReference type="Proteomes" id="UP000199585"/>
    </source>
</evidence>
<accession>A0A1H8BHE1</accession>
<sequence length="188" mass="19252">MRMNAAVVLALCGWLTGCGAGGGSGGDAGPVVVPADLDVTDPRTLPTTGRATYDGYMRAELPTGDDGSRENYLADLRMEVNFATGFDQIRGQATGFEAGGARRLGGALTISGGDVYRDTDTSAAYTFDGALNGTLTDGSDDYLIDAEIEGDFLGADQTAVGGLVFGDITGPEGIDIFDGTFAADRVAD</sequence>
<keyword evidence="3" id="KW-1185">Reference proteome</keyword>
<evidence type="ECO:0000256" key="1">
    <source>
        <dbReference type="SAM" id="SignalP"/>
    </source>
</evidence>
<dbReference type="AlphaFoldDB" id="A0A1H8BHE1"/>
<dbReference type="EMBL" id="FOCI01000005">
    <property type="protein sequence ID" value="SEM82285.1"/>
    <property type="molecule type" value="Genomic_DNA"/>
</dbReference>
<evidence type="ECO:0008006" key="4">
    <source>
        <dbReference type="Google" id="ProtNLM"/>
    </source>
</evidence>
<evidence type="ECO:0000313" key="2">
    <source>
        <dbReference type="EMBL" id="SEM82285.1"/>
    </source>
</evidence>
<feature type="signal peptide" evidence="1">
    <location>
        <begin position="1"/>
        <end position="20"/>
    </location>
</feature>
<protein>
    <recommendedName>
        <fullName evidence="4">Transferrin-binding protein B C-lobe/N-lobe beta barrel domain-containing protein</fullName>
    </recommendedName>
</protein>
<organism evidence="2 3">
    <name type="scientific">Loktanella fryxellensis</name>
    <dbReference type="NCBI Taxonomy" id="245187"/>
    <lineage>
        <taxon>Bacteria</taxon>
        <taxon>Pseudomonadati</taxon>
        <taxon>Pseudomonadota</taxon>
        <taxon>Alphaproteobacteria</taxon>
        <taxon>Rhodobacterales</taxon>
        <taxon>Roseobacteraceae</taxon>
        <taxon>Loktanella</taxon>
    </lineage>
</organism>
<proteinExistence type="predicted"/>
<dbReference type="Gene3D" id="2.40.160.90">
    <property type="match status" value="1"/>
</dbReference>
<feature type="chain" id="PRO_5011451646" description="Transferrin-binding protein B C-lobe/N-lobe beta barrel domain-containing protein" evidence="1">
    <location>
        <begin position="21"/>
        <end position="188"/>
    </location>
</feature>
<gene>
    <name evidence="2" type="ORF">SAMN04488003_10549</name>
</gene>
<name>A0A1H8BHE1_9RHOB</name>
<reference evidence="2 3" key="1">
    <citation type="submission" date="2016-10" db="EMBL/GenBank/DDBJ databases">
        <authorList>
            <person name="de Groot N.N."/>
        </authorList>
    </citation>
    <scope>NUCLEOTIDE SEQUENCE [LARGE SCALE GENOMIC DNA]</scope>
    <source>
        <strain evidence="2 3">DSM 16213</strain>
    </source>
</reference>
<dbReference type="Proteomes" id="UP000199585">
    <property type="component" value="Unassembled WGS sequence"/>
</dbReference>
<keyword evidence="1" id="KW-0732">Signal</keyword>